<sequence>MKTKIILFIVAFIIWLGLTWSVELLSLIVGVGVAILVAFLISDMFVSEVPLFKKPVRYLWFLYYLPVFLWECLKANFDVAYRVGHPALPINPGIVKVKTQLKTELGLTFLANSITLTPGTLSVDVDKEKGYLYIHWINVKDKEVEEATRIVVERFERILRRIFE</sequence>
<dbReference type="Pfam" id="PF01899">
    <property type="entry name" value="MNHE"/>
    <property type="match status" value="1"/>
</dbReference>
<proteinExistence type="inferred from homology"/>
<evidence type="ECO:0000256" key="1">
    <source>
        <dbReference type="ARBA" id="ARBA00004651"/>
    </source>
</evidence>
<feature type="transmembrane region" description="Helical" evidence="7">
    <location>
        <begin position="5"/>
        <end position="22"/>
    </location>
</feature>
<keyword evidence="3" id="KW-1003">Cell membrane</keyword>
<reference evidence="9" key="1">
    <citation type="submission" date="2017-09" db="EMBL/GenBank/DDBJ databases">
        <title>Depth-based differentiation of microbial function through sediment-hosted aquifers and enrichment of novel symbionts in the deep terrestrial subsurface.</title>
        <authorList>
            <person name="Probst A.J."/>
            <person name="Ladd B."/>
            <person name="Jarett J.K."/>
            <person name="Geller-Mcgrath D.E."/>
            <person name="Sieber C.M.K."/>
            <person name="Emerson J.B."/>
            <person name="Anantharaman K."/>
            <person name="Thomas B.C."/>
            <person name="Malmstrom R."/>
            <person name="Stieglmeier M."/>
            <person name="Klingl A."/>
            <person name="Woyke T."/>
            <person name="Ryan C.M."/>
            <person name="Banfield J.F."/>
        </authorList>
    </citation>
    <scope>NUCLEOTIDE SEQUENCE [LARGE SCALE GENOMIC DNA]</scope>
</reference>
<evidence type="ECO:0000256" key="4">
    <source>
        <dbReference type="ARBA" id="ARBA00022692"/>
    </source>
</evidence>
<evidence type="ECO:0000256" key="2">
    <source>
        <dbReference type="ARBA" id="ARBA00006228"/>
    </source>
</evidence>
<evidence type="ECO:0000313" key="8">
    <source>
        <dbReference type="EMBL" id="PIV64358.1"/>
    </source>
</evidence>
<evidence type="ECO:0000256" key="5">
    <source>
        <dbReference type="ARBA" id="ARBA00022989"/>
    </source>
</evidence>
<dbReference type="PANTHER" id="PTHR34584:SF1">
    <property type="entry name" value="NA(+)_H(+) ANTIPORTER SUBUNIT E1"/>
    <property type="match status" value="1"/>
</dbReference>
<protein>
    <submittedName>
        <fullName evidence="8">Cation:proton antiporter</fullName>
    </submittedName>
</protein>
<evidence type="ECO:0000313" key="9">
    <source>
        <dbReference type="Proteomes" id="UP000228886"/>
    </source>
</evidence>
<accession>A0A2M7E9H6</accession>
<dbReference type="AlphaFoldDB" id="A0A2M7E9H6"/>
<dbReference type="PANTHER" id="PTHR34584">
    <property type="entry name" value="NA(+)/H(+) ANTIPORTER SUBUNIT E1"/>
    <property type="match status" value="1"/>
</dbReference>
<keyword evidence="5 7" id="KW-1133">Transmembrane helix</keyword>
<dbReference type="InterPro" id="IPR002758">
    <property type="entry name" value="Cation_antiport_E"/>
</dbReference>
<evidence type="ECO:0000256" key="3">
    <source>
        <dbReference type="ARBA" id="ARBA00022475"/>
    </source>
</evidence>
<comment type="subcellular location">
    <subcellularLocation>
        <location evidence="1">Cell membrane</location>
        <topology evidence="1">Multi-pass membrane protein</topology>
    </subcellularLocation>
</comment>
<organism evidence="8 9">
    <name type="scientific">bacterium (Candidatus Ratteibacteria) CG01_land_8_20_14_3_00_40_19</name>
    <dbReference type="NCBI Taxonomy" id="2014290"/>
    <lineage>
        <taxon>Bacteria</taxon>
        <taxon>Candidatus Ratteibacteria</taxon>
    </lineage>
</organism>
<evidence type="ECO:0000256" key="7">
    <source>
        <dbReference type="SAM" id="Phobius"/>
    </source>
</evidence>
<keyword evidence="4 7" id="KW-0812">Transmembrane</keyword>
<comment type="similarity">
    <text evidence="2">Belongs to the CPA3 antiporters (TC 2.A.63) subunit E family.</text>
</comment>
<comment type="caution">
    <text evidence="8">The sequence shown here is derived from an EMBL/GenBank/DDBJ whole genome shotgun (WGS) entry which is preliminary data.</text>
</comment>
<dbReference type="Proteomes" id="UP000228886">
    <property type="component" value="Unassembled WGS sequence"/>
</dbReference>
<dbReference type="GO" id="GO:0005886">
    <property type="term" value="C:plasma membrane"/>
    <property type="evidence" value="ECO:0007669"/>
    <property type="project" value="UniProtKB-SubCell"/>
</dbReference>
<keyword evidence="6 7" id="KW-0472">Membrane</keyword>
<dbReference type="EMBL" id="PETL01000127">
    <property type="protein sequence ID" value="PIV64358.1"/>
    <property type="molecule type" value="Genomic_DNA"/>
</dbReference>
<evidence type="ECO:0000256" key="6">
    <source>
        <dbReference type="ARBA" id="ARBA00023136"/>
    </source>
</evidence>
<name>A0A2M7E9H6_9BACT</name>
<feature type="transmembrane region" description="Helical" evidence="7">
    <location>
        <begin position="58"/>
        <end position="77"/>
    </location>
</feature>
<dbReference type="GO" id="GO:0008324">
    <property type="term" value="F:monoatomic cation transmembrane transporter activity"/>
    <property type="evidence" value="ECO:0007669"/>
    <property type="project" value="InterPro"/>
</dbReference>
<gene>
    <name evidence="8" type="ORF">COS11_02580</name>
</gene>
<dbReference type="PIRSF" id="PIRSF019239">
    <property type="entry name" value="MrpE"/>
    <property type="match status" value="1"/>
</dbReference>